<accession>A0A3M7SN61</accession>
<evidence type="ECO:0000256" key="3">
    <source>
        <dbReference type="SAM" id="SignalP"/>
    </source>
</evidence>
<dbReference type="InterPro" id="IPR031424">
    <property type="entry name" value="QVR-like"/>
</dbReference>
<organism evidence="4 5">
    <name type="scientific">Brachionus plicatilis</name>
    <name type="common">Marine rotifer</name>
    <name type="synonym">Brachionus muelleri</name>
    <dbReference type="NCBI Taxonomy" id="10195"/>
    <lineage>
        <taxon>Eukaryota</taxon>
        <taxon>Metazoa</taxon>
        <taxon>Spiralia</taxon>
        <taxon>Gnathifera</taxon>
        <taxon>Rotifera</taxon>
        <taxon>Eurotatoria</taxon>
        <taxon>Monogononta</taxon>
        <taxon>Pseudotrocha</taxon>
        <taxon>Ploima</taxon>
        <taxon>Brachionidae</taxon>
        <taxon>Brachionus</taxon>
    </lineage>
</organism>
<dbReference type="GO" id="GO:0032222">
    <property type="term" value="P:regulation of synaptic transmission, cholinergic"/>
    <property type="evidence" value="ECO:0007669"/>
    <property type="project" value="InterPro"/>
</dbReference>
<evidence type="ECO:0000313" key="5">
    <source>
        <dbReference type="Proteomes" id="UP000276133"/>
    </source>
</evidence>
<name>A0A3M7SN61_BRAPC</name>
<sequence>MKFLVLISIILCAKSCFGLVCYSCNSGQNPKCGDDLTDTNGIDVSQCKTSDEFCVTFYNRFDNNNIYRGCSGNFYVPEELETVNNTCVLDSYTIALFCSCNDKDLCNRGKMQIYT</sequence>
<evidence type="ECO:0000313" key="4">
    <source>
        <dbReference type="EMBL" id="RNA37135.1"/>
    </source>
</evidence>
<feature type="signal peptide" evidence="3">
    <location>
        <begin position="1"/>
        <end position="18"/>
    </location>
</feature>
<dbReference type="Pfam" id="PF17064">
    <property type="entry name" value="QVR"/>
    <property type="match status" value="1"/>
</dbReference>
<gene>
    <name evidence="4" type="ORF">BpHYR1_048807</name>
</gene>
<keyword evidence="1 3" id="KW-0732">Signal</keyword>
<reference evidence="4 5" key="1">
    <citation type="journal article" date="2018" name="Sci. Rep.">
        <title>Genomic signatures of local adaptation to the degree of environmental predictability in rotifers.</title>
        <authorList>
            <person name="Franch-Gras L."/>
            <person name="Hahn C."/>
            <person name="Garcia-Roger E.M."/>
            <person name="Carmona M.J."/>
            <person name="Serra M."/>
            <person name="Gomez A."/>
        </authorList>
    </citation>
    <scope>NUCLEOTIDE SEQUENCE [LARGE SCALE GENOMIC DNA]</scope>
    <source>
        <strain evidence="4">HYR1</strain>
    </source>
</reference>
<keyword evidence="2" id="KW-0325">Glycoprotein</keyword>
<dbReference type="EMBL" id="REGN01001089">
    <property type="protein sequence ID" value="RNA37135.1"/>
    <property type="molecule type" value="Genomic_DNA"/>
</dbReference>
<comment type="caution">
    <text evidence="4">The sequence shown here is derived from an EMBL/GenBank/DDBJ whole genome shotgun (WGS) entry which is preliminary data.</text>
</comment>
<dbReference type="AlphaFoldDB" id="A0A3M7SN61"/>
<feature type="chain" id="PRO_5021505795" description="Protein sleepless" evidence="3">
    <location>
        <begin position="19"/>
        <end position="115"/>
    </location>
</feature>
<protein>
    <recommendedName>
        <fullName evidence="6">Protein sleepless</fullName>
    </recommendedName>
</protein>
<dbReference type="GO" id="GO:0030431">
    <property type="term" value="P:sleep"/>
    <property type="evidence" value="ECO:0007669"/>
    <property type="project" value="InterPro"/>
</dbReference>
<evidence type="ECO:0000256" key="1">
    <source>
        <dbReference type="ARBA" id="ARBA00022729"/>
    </source>
</evidence>
<proteinExistence type="predicted"/>
<keyword evidence="5" id="KW-1185">Reference proteome</keyword>
<evidence type="ECO:0000256" key="2">
    <source>
        <dbReference type="ARBA" id="ARBA00023180"/>
    </source>
</evidence>
<evidence type="ECO:0008006" key="6">
    <source>
        <dbReference type="Google" id="ProtNLM"/>
    </source>
</evidence>
<dbReference type="Proteomes" id="UP000276133">
    <property type="component" value="Unassembled WGS sequence"/>
</dbReference>